<evidence type="ECO:0000256" key="3">
    <source>
        <dbReference type="ARBA" id="ARBA00004613"/>
    </source>
</evidence>
<dbReference type="GO" id="GO:0004557">
    <property type="term" value="F:alpha-galactosidase activity"/>
    <property type="evidence" value="ECO:0007669"/>
    <property type="project" value="UniProtKB-EC"/>
</dbReference>
<keyword evidence="10 13" id="KW-1015">Disulfide bond</keyword>
<evidence type="ECO:0000256" key="11">
    <source>
        <dbReference type="ARBA" id="ARBA00023180"/>
    </source>
</evidence>
<keyword evidence="8" id="KW-0430">Lectin</keyword>
<dbReference type="InterPro" id="IPR002241">
    <property type="entry name" value="Glyco_hydro_27"/>
</dbReference>
<evidence type="ECO:0000256" key="14">
    <source>
        <dbReference type="SAM" id="SignalP"/>
    </source>
</evidence>
<dbReference type="OrthoDB" id="5795902at2759"/>
<dbReference type="InterPro" id="IPR013785">
    <property type="entry name" value="Aldolase_TIM"/>
</dbReference>
<dbReference type="CDD" id="cd14792">
    <property type="entry name" value="GH27"/>
    <property type="match status" value="1"/>
</dbReference>
<dbReference type="Gene3D" id="2.60.40.1180">
    <property type="entry name" value="Golgi alpha-mannosidase II"/>
    <property type="match status" value="1"/>
</dbReference>
<evidence type="ECO:0000256" key="12">
    <source>
        <dbReference type="ARBA" id="ARBA00023295"/>
    </source>
</evidence>
<feature type="chain" id="PRO_5034142791" description="Alpha-galactosidase" evidence="14">
    <location>
        <begin position="23"/>
        <end position="524"/>
    </location>
</feature>
<evidence type="ECO:0000256" key="7">
    <source>
        <dbReference type="ARBA" id="ARBA00022729"/>
    </source>
</evidence>
<evidence type="ECO:0000256" key="13">
    <source>
        <dbReference type="RuleBase" id="RU361168"/>
    </source>
</evidence>
<keyword evidence="12 13" id="KW-0326">Glycosidase</keyword>
<dbReference type="Pfam" id="PF17801">
    <property type="entry name" value="Melibiase_C"/>
    <property type="match status" value="1"/>
</dbReference>
<evidence type="ECO:0000313" key="16">
    <source>
        <dbReference type="EMBL" id="KAG2182273.1"/>
    </source>
</evidence>
<evidence type="ECO:0000256" key="6">
    <source>
        <dbReference type="ARBA" id="ARBA00022525"/>
    </source>
</evidence>
<dbReference type="SUPFAM" id="SSF50370">
    <property type="entry name" value="Ricin B-like lectins"/>
    <property type="match status" value="1"/>
</dbReference>
<dbReference type="EMBL" id="JAEPQZ010000004">
    <property type="protein sequence ID" value="KAG2182273.1"/>
    <property type="molecule type" value="Genomic_DNA"/>
</dbReference>
<keyword evidence="6" id="KW-0964">Secreted</keyword>
<dbReference type="GO" id="GO:0030246">
    <property type="term" value="F:carbohydrate binding"/>
    <property type="evidence" value="ECO:0007669"/>
    <property type="project" value="UniProtKB-KW"/>
</dbReference>
<keyword evidence="11" id="KW-0325">Glycoprotein</keyword>
<evidence type="ECO:0000259" key="15">
    <source>
        <dbReference type="SMART" id="SM00458"/>
    </source>
</evidence>
<dbReference type="EC" id="3.2.1.22" evidence="5 13"/>
<dbReference type="InterPro" id="IPR013780">
    <property type="entry name" value="Glyco_hydro_b"/>
</dbReference>
<keyword evidence="17" id="KW-1185">Reference proteome</keyword>
<dbReference type="FunFam" id="3.20.20.70:FF:000177">
    <property type="entry name" value="Alpha-galactosidase"/>
    <property type="match status" value="1"/>
</dbReference>
<evidence type="ECO:0000256" key="10">
    <source>
        <dbReference type="ARBA" id="ARBA00023157"/>
    </source>
</evidence>
<dbReference type="PROSITE" id="PS50231">
    <property type="entry name" value="RICIN_B_LECTIN"/>
    <property type="match status" value="1"/>
</dbReference>
<dbReference type="Gene3D" id="2.80.10.50">
    <property type="match status" value="1"/>
</dbReference>
<evidence type="ECO:0000256" key="2">
    <source>
        <dbReference type="ARBA" id="ARBA00003969"/>
    </source>
</evidence>
<dbReference type="InterPro" id="IPR017853">
    <property type="entry name" value="GH"/>
</dbReference>
<accession>A0A8H7UJP0</accession>
<dbReference type="InterPro" id="IPR035992">
    <property type="entry name" value="Ricin_B-like_lectins"/>
</dbReference>
<comment type="caution">
    <text evidence="16">The sequence shown here is derived from an EMBL/GenBank/DDBJ whole genome shotgun (WGS) entry which is preliminary data.</text>
</comment>
<comment type="similarity">
    <text evidence="4 13">Belongs to the glycosyl hydrolase 27 family.</text>
</comment>
<evidence type="ECO:0000256" key="5">
    <source>
        <dbReference type="ARBA" id="ARBA00012755"/>
    </source>
</evidence>
<dbReference type="Pfam" id="PF16499">
    <property type="entry name" value="Melibiase_2"/>
    <property type="match status" value="1"/>
</dbReference>
<evidence type="ECO:0000256" key="8">
    <source>
        <dbReference type="ARBA" id="ARBA00022734"/>
    </source>
</evidence>
<gene>
    <name evidence="16" type="ORF">INT43_007200</name>
</gene>
<keyword evidence="9 13" id="KW-0378">Hydrolase</keyword>
<name>A0A8H7UJP0_MORIS</name>
<dbReference type="PANTHER" id="PTHR11452:SF91">
    <property type="entry name" value="ALPHA-GALACTOSIDASE A-RELATED"/>
    <property type="match status" value="1"/>
</dbReference>
<feature type="domain" description="Ricin B lectin" evidence="15">
    <location>
        <begin position="410"/>
        <end position="523"/>
    </location>
</feature>
<dbReference type="Pfam" id="PF00652">
    <property type="entry name" value="Ricin_B_lectin"/>
    <property type="match status" value="1"/>
</dbReference>
<dbReference type="InterPro" id="IPR041233">
    <property type="entry name" value="Melibiase_C"/>
</dbReference>
<dbReference type="PRINTS" id="PR00740">
    <property type="entry name" value="GLHYDRLASE27"/>
</dbReference>
<dbReference type="InterPro" id="IPR000772">
    <property type="entry name" value="Ricin_B_lectin"/>
</dbReference>
<comment type="catalytic activity">
    <reaction evidence="1 13">
        <text>Hydrolysis of terminal, non-reducing alpha-D-galactose residues in alpha-D-galactosides, including galactose oligosaccharides, galactomannans and galactolipids.</text>
        <dbReference type="EC" id="3.2.1.22"/>
    </reaction>
</comment>
<keyword evidence="7 14" id="KW-0732">Signal</keyword>
<dbReference type="Gene3D" id="3.20.20.70">
    <property type="entry name" value="Aldolase class I"/>
    <property type="match status" value="1"/>
</dbReference>
<dbReference type="PANTHER" id="PTHR11452">
    <property type="entry name" value="ALPHA-GALACTOSIDASE/ALPHA-N-ACETYLGALACTOSAMINIDASE"/>
    <property type="match status" value="1"/>
</dbReference>
<dbReference type="AlphaFoldDB" id="A0A8H7UJP0"/>
<dbReference type="SUPFAM" id="SSF51445">
    <property type="entry name" value="(Trans)glycosidases"/>
    <property type="match status" value="1"/>
</dbReference>
<dbReference type="GO" id="GO:0005576">
    <property type="term" value="C:extracellular region"/>
    <property type="evidence" value="ECO:0007669"/>
    <property type="project" value="UniProtKB-SubCell"/>
</dbReference>
<evidence type="ECO:0000313" key="17">
    <source>
        <dbReference type="Proteomes" id="UP000654370"/>
    </source>
</evidence>
<evidence type="ECO:0000256" key="4">
    <source>
        <dbReference type="ARBA" id="ARBA00009743"/>
    </source>
</evidence>
<reference evidence="16" key="1">
    <citation type="submission" date="2020-12" db="EMBL/GenBank/DDBJ databases">
        <title>Metabolic potential, ecology and presence of endohyphal bacteria is reflected in genomic diversity of Mucoromycotina.</title>
        <authorList>
            <person name="Muszewska A."/>
            <person name="Okrasinska A."/>
            <person name="Steczkiewicz K."/>
            <person name="Drgas O."/>
            <person name="Orlowska M."/>
            <person name="Perlinska-Lenart U."/>
            <person name="Aleksandrzak-Piekarczyk T."/>
            <person name="Szatraj K."/>
            <person name="Zielenkiewicz U."/>
            <person name="Pilsyk S."/>
            <person name="Malc E."/>
            <person name="Mieczkowski P."/>
            <person name="Kruszewska J.S."/>
            <person name="Biernat P."/>
            <person name="Pawlowska J."/>
        </authorList>
    </citation>
    <scope>NUCLEOTIDE SEQUENCE</scope>
    <source>
        <strain evidence="16">WA0000067209</strain>
    </source>
</reference>
<sequence>MHPQKVFGTSLSLLATTQLSSAILQPTPPMGFNDWARFMCNINQTVFTDAVDAMVSTGLRDVGYKLVTIDDCWPEHKRTANGSLTWNTTLFPNGLEWLSDYIHKNDMLFGIYEDAGTETCGGWPGSYGHEETDAKTFASWKVDYLKLDGCNVDSVPGQSDEETYKQIYHKWHTILPELQISFSESAPAYFVSDKSLSDWYKVMDWVPSNGQLARHSYDIATWGSGDVWDSVMTNYGYNIRLPRVQKKGFYNDPDFIIAGDSNLTLTEQKSQFALWSSFSAPLILSSNIPALTKDQLAFLMNKDLIALDQDELVQQATLVSQDSTFDILSKTLANGDRALTILNKGSSAATATVPFSKVGFSSAKSCKYSVKDLWTGETSSLSKQVVAQNIPSHGTAVYRITPSGQCKTITPGGQIFNTFTMDCLSAGSSVTSTKCGATNAEFFSISKNGTISASLAGGNCLTANGSKVTMETCTSAPQQVWSHNIQGYLINKASSNCLTAKNGTSISVAKCGDELDSQVFEIPL</sequence>
<proteinExistence type="inferred from homology"/>
<dbReference type="SMART" id="SM00458">
    <property type="entry name" value="RICIN"/>
    <property type="match status" value="1"/>
</dbReference>
<dbReference type="SUPFAM" id="SSF51011">
    <property type="entry name" value="Glycosyl hydrolase domain"/>
    <property type="match status" value="1"/>
</dbReference>
<evidence type="ECO:0000256" key="1">
    <source>
        <dbReference type="ARBA" id="ARBA00001255"/>
    </source>
</evidence>
<organism evidence="16 17">
    <name type="scientific">Mortierella isabellina</name>
    <name type="common">Filamentous fungus</name>
    <name type="synonym">Umbelopsis isabellina</name>
    <dbReference type="NCBI Taxonomy" id="91625"/>
    <lineage>
        <taxon>Eukaryota</taxon>
        <taxon>Fungi</taxon>
        <taxon>Fungi incertae sedis</taxon>
        <taxon>Mucoromycota</taxon>
        <taxon>Mucoromycotina</taxon>
        <taxon>Umbelopsidomycetes</taxon>
        <taxon>Umbelopsidales</taxon>
        <taxon>Umbelopsidaceae</taxon>
        <taxon>Umbelopsis</taxon>
    </lineage>
</organism>
<feature type="signal peptide" evidence="14">
    <location>
        <begin position="1"/>
        <end position="22"/>
    </location>
</feature>
<protein>
    <recommendedName>
        <fullName evidence="5 13">Alpha-galactosidase</fullName>
        <ecNumber evidence="5 13">3.2.1.22</ecNumber>
    </recommendedName>
    <alternativeName>
        <fullName evidence="13">Melibiase</fullName>
    </alternativeName>
</protein>
<comment type="subcellular location">
    <subcellularLocation>
        <location evidence="3">Secreted</location>
    </subcellularLocation>
</comment>
<comment type="function">
    <text evidence="2">Hydrolyzes a variety of simple alpha-D-galactoside as well as more complex molecules such as oligosaccharides and polysaccharides.</text>
</comment>
<evidence type="ECO:0000256" key="9">
    <source>
        <dbReference type="ARBA" id="ARBA00022801"/>
    </source>
</evidence>
<dbReference type="Proteomes" id="UP000654370">
    <property type="component" value="Unassembled WGS sequence"/>
</dbReference>
<dbReference type="GO" id="GO:0005975">
    <property type="term" value="P:carbohydrate metabolic process"/>
    <property type="evidence" value="ECO:0007669"/>
    <property type="project" value="InterPro"/>
</dbReference>